<comment type="caution">
    <text evidence="2">The sequence shown here is derived from an EMBL/GenBank/DDBJ whole genome shotgun (WGS) entry which is preliminary data.</text>
</comment>
<feature type="compositionally biased region" description="Basic and acidic residues" evidence="1">
    <location>
        <begin position="221"/>
        <end position="240"/>
    </location>
</feature>
<reference evidence="2 3" key="1">
    <citation type="journal article" date="2012" name="Genome Biol.">
        <title>Genome and low-iron response of an oceanic diatom adapted to chronic iron limitation.</title>
        <authorList>
            <person name="Lommer M."/>
            <person name="Specht M."/>
            <person name="Roy A.S."/>
            <person name="Kraemer L."/>
            <person name="Andreson R."/>
            <person name="Gutowska M.A."/>
            <person name="Wolf J."/>
            <person name="Bergner S.V."/>
            <person name="Schilhabel M.B."/>
            <person name="Klostermeier U.C."/>
            <person name="Beiko R.G."/>
            <person name="Rosenstiel P."/>
            <person name="Hippler M."/>
            <person name="Laroche J."/>
        </authorList>
    </citation>
    <scope>NUCLEOTIDE SEQUENCE [LARGE SCALE GENOMIC DNA]</scope>
    <source>
        <strain evidence="2 3">CCMP1005</strain>
    </source>
</reference>
<accession>K0SLL0</accession>
<gene>
    <name evidence="2" type="ORF">THAOC_17595</name>
</gene>
<protein>
    <submittedName>
        <fullName evidence="2">Uncharacterized protein</fullName>
    </submittedName>
</protein>
<dbReference type="EMBL" id="AGNL01019417">
    <property type="protein sequence ID" value="EJK61841.1"/>
    <property type="molecule type" value="Genomic_DNA"/>
</dbReference>
<name>K0SLL0_THAOC</name>
<feature type="region of interest" description="Disordered" evidence="1">
    <location>
        <begin position="1"/>
        <end position="100"/>
    </location>
</feature>
<feature type="region of interest" description="Disordered" evidence="1">
    <location>
        <begin position="131"/>
        <end position="276"/>
    </location>
</feature>
<evidence type="ECO:0000256" key="1">
    <source>
        <dbReference type="SAM" id="MobiDB-lite"/>
    </source>
</evidence>
<dbReference type="Proteomes" id="UP000266841">
    <property type="component" value="Unassembled WGS sequence"/>
</dbReference>
<feature type="non-terminal residue" evidence="2">
    <location>
        <position position="1"/>
    </location>
</feature>
<feature type="compositionally biased region" description="Basic and acidic residues" evidence="1">
    <location>
        <begin position="82"/>
        <end position="98"/>
    </location>
</feature>
<proteinExistence type="predicted"/>
<feature type="compositionally biased region" description="Low complexity" evidence="1">
    <location>
        <begin position="66"/>
        <end position="80"/>
    </location>
</feature>
<evidence type="ECO:0000313" key="2">
    <source>
        <dbReference type="EMBL" id="EJK61841.1"/>
    </source>
</evidence>
<dbReference type="AlphaFoldDB" id="K0SLL0"/>
<sequence length="299" mass="31904">SRGPCPEIRRNDRPEAPAPSTPGFERSPARPRSAAGVARVDAPVPGPSPRPAVEIRGRARGSGTEGSPSRRAGGRPPRTRLTSREREDGVGPRPERPRAATVATSIVLSSFRDGRRLACVVVVVVVAPGRGGVERPAGADTEPTRRRRGALRSRIPSAPRSAGESVFPAPSSPRRVLRRHSLCAETPLRRATPRPAPASAAQHRTAQGKGGAPAQALRGGEGGRREEDPRRVRRLREAKAARRTRPATRPSSHASSNLASRRAPTLPPTTNCAATNPMATYPWIYASSERIYPCGRAPN</sequence>
<organism evidence="2 3">
    <name type="scientific">Thalassiosira oceanica</name>
    <name type="common">Marine diatom</name>
    <dbReference type="NCBI Taxonomy" id="159749"/>
    <lineage>
        <taxon>Eukaryota</taxon>
        <taxon>Sar</taxon>
        <taxon>Stramenopiles</taxon>
        <taxon>Ochrophyta</taxon>
        <taxon>Bacillariophyta</taxon>
        <taxon>Coscinodiscophyceae</taxon>
        <taxon>Thalassiosirophycidae</taxon>
        <taxon>Thalassiosirales</taxon>
        <taxon>Thalassiosiraceae</taxon>
        <taxon>Thalassiosira</taxon>
    </lineage>
</organism>
<keyword evidence="3" id="KW-1185">Reference proteome</keyword>
<evidence type="ECO:0000313" key="3">
    <source>
        <dbReference type="Proteomes" id="UP000266841"/>
    </source>
</evidence>